<feature type="region of interest" description="Disordered" evidence="1">
    <location>
        <begin position="1"/>
        <end position="48"/>
    </location>
</feature>
<evidence type="ECO:0000256" key="1">
    <source>
        <dbReference type="SAM" id="MobiDB-lite"/>
    </source>
</evidence>
<proteinExistence type="predicted"/>
<protein>
    <submittedName>
        <fullName evidence="2">Uncharacterized protein</fullName>
    </submittedName>
</protein>
<dbReference type="AlphaFoldDB" id="A0AAD2CMZ1"/>
<reference evidence="2" key="1">
    <citation type="submission" date="2023-08" db="EMBL/GenBank/DDBJ databases">
        <authorList>
            <person name="Audoor S."/>
            <person name="Bilcke G."/>
        </authorList>
    </citation>
    <scope>NUCLEOTIDE SEQUENCE</scope>
</reference>
<evidence type="ECO:0000313" key="2">
    <source>
        <dbReference type="EMBL" id="CAJ1939733.1"/>
    </source>
</evidence>
<feature type="compositionally biased region" description="Basic residues" evidence="1">
    <location>
        <begin position="8"/>
        <end position="19"/>
    </location>
</feature>
<evidence type="ECO:0000313" key="3">
    <source>
        <dbReference type="Proteomes" id="UP001295423"/>
    </source>
</evidence>
<keyword evidence="3" id="KW-1185">Reference proteome</keyword>
<dbReference type="Proteomes" id="UP001295423">
    <property type="component" value="Unassembled WGS sequence"/>
</dbReference>
<name>A0AAD2CMZ1_9STRA</name>
<accession>A0AAD2CMZ1</accession>
<dbReference type="EMBL" id="CAKOGP040000835">
    <property type="protein sequence ID" value="CAJ1939733.1"/>
    <property type="molecule type" value="Genomic_DNA"/>
</dbReference>
<sequence>MQFWSPRQSRRSPRNHPYHKSLQSPTVISPSQVIPSCSTANTSRRNILGDEQKEDYTTWVYWTSPEAERHFGLARPPHEQDKEDITAIVFRRIGKFRAAWEDARAWRKVVEDLDSQDLYTETDVFHLRHRCQYLARALEIAIRDMNKINMCWKKCCKEAMDELNNCDKWKYIKDPQSIIYWHCQFRTNNECFKNKHLASISEDKSRVSKLFDLFPEAKDLLQGFIRANLHGLSTEKVYCELHDNTIPLIAHVRKTELLKLGDLEPNEE</sequence>
<gene>
    <name evidence="2" type="ORF">CYCCA115_LOCUS6715</name>
</gene>
<comment type="caution">
    <text evidence="2">The sequence shown here is derived from an EMBL/GenBank/DDBJ whole genome shotgun (WGS) entry which is preliminary data.</text>
</comment>
<organism evidence="2 3">
    <name type="scientific">Cylindrotheca closterium</name>
    <dbReference type="NCBI Taxonomy" id="2856"/>
    <lineage>
        <taxon>Eukaryota</taxon>
        <taxon>Sar</taxon>
        <taxon>Stramenopiles</taxon>
        <taxon>Ochrophyta</taxon>
        <taxon>Bacillariophyta</taxon>
        <taxon>Bacillariophyceae</taxon>
        <taxon>Bacillariophycidae</taxon>
        <taxon>Bacillariales</taxon>
        <taxon>Bacillariaceae</taxon>
        <taxon>Cylindrotheca</taxon>
    </lineage>
</organism>
<feature type="compositionally biased region" description="Polar residues" evidence="1">
    <location>
        <begin position="21"/>
        <end position="45"/>
    </location>
</feature>